<feature type="region of interest" description="Disordered" evidence="5">
    <location>
        <begin position="320"/>
        <end position="397"/>
    </location>
</feature>
<evidence type="ECO:0000256" key="6">
    <source>
        <dbReference type="SAM" id="Phobius"/>
    </source>
</evidence>
<proteinExistence type="predicted"/>
<gene>
    <name evidence="7" type="ORF">TWF694_001628</name>
</gene>
<dbReference type="PANTHER" id="PTHR15549">
    <property type="entry name" value="PAIRED IMMUNOGLOBULIN-LIKE TYPE 2 RECEPTOR"/>
    <property type="match status" value="1"/>
</dbReference>
<feature type="compositionally biased region" description="Low complexity" evidence="5">
    <location>
        <begin position="225"/>
        <end position="235"/>
    </location>
</feature>
<feature type="compositionally biased region" description="Polar residues" evidence="5">
    <location>
        <begin position="1"/>
        <end position="12"/>
    </location>
</feature>
<evidence type="ECO:0000256" key="3">
    <source>
        <dbReference type="ARBA" id="ARBA00022989"/>
    </source>
</evidence>
<dbReference type="PANTHER" id="PTHR15549:SF30">
    <property type="entry name" value="MID2 DOMAIN-CONTAINING PROTEIN"/>
    <property type="match status" value="1"/>
</dbReference>
<dbReference type="GO" id="GO:0071944">
    <property type="term" value="C:cell periphery"/>
    <property type="evidence" value="ECO:0007669"/>
    <property type="project" value="UniProtKB-ARBA"/>
</dbReference>
<evidence type="ECO:0000313" key="8">
    <source>
        <dbReference type="Proteomes" id="UP001365542"/>
    </source>
</evidence>
<evidence type="ECO:0000256" key="2">
    <source>
        <dbReference type="ARBA" id="ARBA00022692"/>
    </source>
</evidence>
<feature type="compositionally biased region" description="Basic and acidic residues" evidence="5">
    <location>
        <begin position="320"/>
        <end position="333"/>
    </location>
</feature>
<dbReference type="GO" id="GO:0016020">
    <property type="term" value="C:membrane"/>
    <property type="evidence" value="ECO:0007669"/>
    <property type="project" value="UniProtKB-SubCell"/>
</dbReference>
<accession>A0AAV9X969</accession>
<protein>
    <submittedName>
        <fullName evidence="7">Uncharacterized protein</fullName>
    </submittedName>
</protein>
<evidence type="ECO:0000256" key="5">
    <source>
        <dbReference type="SAM" id="MobiDB-lite"/>
    </source>
</evidence>
<evidence type="ECO:0000256" key="4">
    <source>
        <dbReference type="ARBA" id="ARBA00023136"/>
    </source>
</evidence>
<keyword evidence="4 6" id="KW-0472">Membrane</keyword>
<feature type="compositionally biased region" description="Low complexity" evidence="5">
    <location>
        <begin position="13"/>
        <end position="31"/>
    </location>
</feature>
<feature type="compositionally biased region" description="Polar residues" evidence="5">
    <location>
        <begin position="374"/>
        <end position="383"/>
    </location>
</feature>
<dbReference type="Proteomes" id="UP001365542">
    <property type="component" value="Unassembled WGS sequence"/>
</dbReference>
<comment type="caution">
    <text evidence="7">The sequence shown here is derived from an EMBL/GenBank/DDBJ whole genome shotgun (WGS) entry which is preliminary data.</text>
</comment>
<evidence type="ECO:0000313" key="7">
    <source>
        <dbReference type="EMBL" id="KAK6535150.1"/>
    </source>
</evidence>
<feature type="compositionally biased region" description="Polar residues" evidence="5">
    <location>
        <begin position="264"/>
        <end position="284"/>
    </location>
</feature>
<feature type="region of interest" description="Disordered" evidence="5">
    <location>
        <begin position="450"/>
        <end position="474"/>
    </location>
</feature>
<keyword evidence="8" id="KW-1185">Reference proteome</keyword>
<feature type="region of interest" description="Disordered" evidence="5">
    <location>
        <begin position="220"/>
        <end position="286"/>
    </location>
</feature>
<feature type="compositionally biased region" description="Polar residues" evidence="5">
    <location>
        <begin position="456"/>
        <end position="474"/>
    </location>
</feature>
<dbReference type="EMBL" id="JAVHJO010000010">
    <property type="protein sequence ID" value="KAK6535150.1"/>
    <property type="molecule type" value="Genomic_DNA"/>
</dbReference>
<reference evidence="7 8" key="1">
    <citation type="submission" date="2019-10" db="EMBL/GenBank/DDBJ databases">
        <authorList>
            <person name="Palmer J.M."/>
        </authorList>
    </citation>
    <scope>NUCLEOTIDE SEQUENCE [LARGE SCALE GENOMIC DNA]</scope>
    <source>
        <strain evidence="7 8">TWF694</strain>
    </source>
</reference>
<dbReference type="InterPro" id="IPR051694">
    <property type="entry name" value="Immunoregulatory_rcpt-like"/>
</dbReference>
<sequence length="474" mass="48762">MSDTGSSSQTNATTTPTDGSSSSPSIPSSTTTPPPSSTDTPPPSTTTTPPTTSSPPPESTTTTPSPPPITTSSTTTTSIPSSSSQESSTEPSSTSLPPVTIVTVTPTSTPGDTTITVTTTSLNTDQTSPSNPIGSSPNSSSSSSSSTTSATVLPSTSGGGLSNPAKIAIAIIIPIFVVVLLAFLGIFLWRRYKKRKDSEEMRRKEVEEYGYNPNNDVSGAGGAMMGASSAASHGGDMTETDAGYRGWGNTAGGRKASAPMSAGVPSNATGPSYTSYQDGATNGRQYIAAPPPAQNELYGSPVSTGAVPAAAGLAALGVAHSDDDPKRNQDRHSHSPLLSSPTQRPSTADSSTIGAAGPTGLSELDDGLHRGDSVASSRYTNATRHSEGSDIPETTGNNAYMNYTVDGNDYYNDVANPYGGEFDYQEQGAEQGYQQPPPMIQQVGARRNTRIENPSDHQYAQISRQGNSGIAQNF</sequence>
<name>A0AAV9X969_9PEZI</name>
<keyword evidence="3 6" id="KW-1133">Transmembrane helix</keyword>
<feature type="compositionally biased region" description="Polar residues" evidence="5">
    <location>
        <begin position="336"/>
        <end position="353"/>
    </location>
</feature>
<evidence type="ECO:0000256" key="1">
    <source>
        <dbReference type="ARBA" id="ARBA00004167"/>
    </source>
</evidence>
<keyword evidence="2 6" id="KW-0812">Transmembrane</keyword>
<feature type="compositionally biased region" description="Pro residues" evidence="5">
    <location>
        <begin position="32"/>
        <end position="44"/>
    </location>
</feature>
<organism evidence="7 8">
    <name type="scientific">Orbilia ellipsospora</name>
    <dbReference type="NCBI Taxonomy" id="2528407"/>
    <lineage>
        <taxon>Eukaryota</taxon>
        <taxon>Fungi</taxon>
        <taxon>Dikarya</taxon>
        <taxon>Ascomycota</taxon>
        <taxon>Pezizomycotina</taxon>
        <taxon>Orbiliomycetes</taxon>
        <taxon>Orbiliales</taxon>
        <taxon>Orbiliaceae</taxon>
        <taxon>Orbilia</taxon>
    </lineage>
</organism>
<feature type="compositionally biased region" description="Pro residues" evidence="5">
    <location>
        <begin position="52"/>
        <end position="69"/>
    </location>
</feature>
<feature type="compositionally biased region" description="Low complexity" evidence="5">
    <location>
        <begin position="70"/>
        <end position="156"/>
    </location>
</feature>
<feature type="region of interest" description="Disordered" evidence="5">
    <location>
        <begin position="1"/>
        <end position="159"/>
    </location>
</feature>
<feature type="transmembrane region" description="Helical" evidence="6">
    <location>
        <begin position="167"/>
        <end position="189"/>
    </location>
</feature>
<dbReference type="AlphaFoldDB" id="A0AAV9X969"/>
<comment type="subcellular location">
    <subcellularLocation>
        <location evidence="1">Membrane</location>
        <topology evidence="1">Single-pass membrane protein</topology>
    </subcellularLocation>
</comment>